<evidence type="ECO:0000313" key="1">
    <source>
        <dbReference type="EMBL" id="BBH89480.1"/>
    </source>
</evidence>
<protein>
    <submittedName>
        <fullName evidence="1">Uncharacterized protein</fullName>
    </submittedName>
</protein>
<name>A0A455SPB9_9CHLR</name>
<gene>
    <name evidence="1" type="ORF">KTC_42310</name>
</gene>
<accession>A0A455SPB9</accession>
<proteinExistence type="predicted"/>
<dbReference type="AlphaFoldDB" id="A0A455SPB9"/>
<reference evidence="1" key="1">
    <citation type="submission" date="2018-12" db="EMBL/GenBank/DDBJ databases">
        <title>Novel natural products biosynthetic potential of the class Ktedonobacteria.</title>
        <authorList>
            <person name="Zheng Y."/>
            <person name="Saitou A."/>
            <person name="Wang C.M."/>
            <person name="Toyoda A."/>
            <person name="Minakuchi Y."/>
            <person name="Sekiguchi Y."/>
            <person name="Ueda K."/>
            <person name="Takano H."/>
            <person name="Sakai Y."/>
            <person name="Yokota A."/>
            <person name="Yabe S."/>
        </authorList>
    </citation>
    <scope>NUCLEOTIDE SEQUENCE</scope>
    <source>
        <strain evidence="1">COM3</strain>
    </source>
</reference>
<dbReference type="EMBL" id="AP019376">
    <property type="protein sequence ID" value="BBH89480.1"/>
    <property type="molecule type" value="Genomic_DNA"/>
</dbReference>
<sequence length="62" mass="7119">MQPEYGIEAAKQHVTKEYGTGSSLLKGPACQEHRYRNNISAVYLRNNQHMEYGTDEETENTE</sequence>
<organism evidence="1">
    <name type="scientific">Thermosporothrix sp. COM3</name>
    <dbReference type="NCBI Taxonomy" id="2490863"/>
    <lineage>
        <taxon>Bacteria</taxon>
        <taxon>Bacillati</taxon>
        <taxon>Chloroflexota</taxon>
        <taxon>Ktedonobacteria</taxon>
        <taxon>Ktedonobacterales</taxon>
        <taxon>Thermosporotrichaceae</taxon>
        <taxon>Thermosporothrix</taxon>
    </lineage>
</organism>